<keyword evidence="1" id="KW-0808">Transferase</keyword>
<feature type="binding site" evidence="3 4">
    <location>
        <position position="142"/>
    </location>
    <ligand>
        <name>Zn(2+)</name>
        <dbReference type="ChEBI" id="CHEBI:29105"/>
    </ligand>
</feature>
<dbReference type="EMBL" id="BAAAYG010000002">
    <property type="protein sequence ID" value="GAA3279166.1"/>
    <property type="molecule type" value="Genomic_DNA"/>
</dbReference>
<comment type="function">
    <text evidence="3">NAD-dependent lysine deacetylase and desuccinylase that specifically removes acetyl and succinyl groups on target proteins. Modulates the activities of several proteins which are inactive in their acylated form.</text>
</comment>
<keyword evidence="3" id="KW-0963">Cytoplasm</keyword>
<feature type="binding site" evidence="3">
    <location>
        <begin position="235"/>
        <end position="237"/>
    </location>
    <ligand>
        <name>NAD(+)</name>
        <dbReference type="ChEBI" id="CHEBI:57540"/>
    </ligand>
</feature>
<gene>
    <name evidence="3" type="primary">cobB</name>
    <name evidence="6" type="ORF">GCM10020260_02020</name>
</gene>
<evidence type="ECO:0000256" key="2">
    <source>
        <dbReference type="ARBA" id="ARBA00023027"/>
    </source>
</evidence>
<comment type="subcellular location">
    <subcellularLocation>
        <location evidence="3">Cytoplasm</location>
    </subcellularLocation>
</comment>
<dbReference type="NCBIfam" id="NF001753">
    <property type="entry name" value="PRK00481.1-3"/>
    <property type="match status" value="1"/>
</dbReference>
<feature type="domain" description="Deacetylase sirtuin-type" evidence="5">
    <location>
        <begin position="4"/>
        <end position="270"/>
    </location>
</feature>
<keyword evidence="3 4" id="KW-0479">Metal-binding</keyword>
<comment type="catalytic activity">
    <reaction evidence="3">
        <text>N(6)-succinyl-L-lysyl-[protein] + NAD(+) + H2O = 2''-O-succinyl-ADP-D-ribose + nicotinamide + L-lysyl-[protein]</text>
        <dbReference type="Rhea" id="RHEA:47668"/>
        <dbReference type="Rhea" id="RHEA-COMP:9752"/>
        <dbReference type="Rhea" id="RHEA-COMP:11877"/>
        <dbReference type="ChEBI" id="CHEBI:15377"/>
        <dbReference type="ChEBI" id="CHEBI:17154"/>
        <dbReference type="ChEBI" id="CHEBI:29969"/>
        <dbReference type="ChEBI" id="CHEBI:57540"/>
        <dbReference type="ChEBI" id="CHEBI:87830"/>
        <dbReference type="ChEBI" id="CHEBI:87832"/>
    </reaction>
</comment>
<evidence type="ECO:0000256" key="1">
    <source>
        <dbReference type="ARBA" id="ARBA00022679"/>
    </source>
</evidence>
<keyword evidence="3 4" id="KW-0862">Zinc</keyword>
<dbReference type="CDD" id="cd01412">
    <property type="entry name" value="SIRT5_Af1_CobB"/>
    <property type="match status" value="1"/>
</dbReference>
<dbReference type="PANTHER" id="PTHR11085">
    <property type="entry name" value="NAD-DEPENDENT PROTEIN DEACYLASE SIRTUIN-5, MITOCHONDRIAL-RELATED"/>
    <property type="match status" value="1"/>
</dbReference>
<name>A0ABP6R704_9MICC</name>
<dbReference type="InterPro" id="IPR050134">
    <property type="entry name" value="NAD-dep_sirtuin_deacylases"/>
</dbReference>
<evidence type="ECO:0000259" key="5">
    <source>
        <dbReference type="PROSITE" id="PS50305"/>
    </source>
</evidence>
<sequence>MRELSVSEEVPDEVVALVREARRVVVLTGAGISAESGVPTFREVQTGLWERFSAEELATVEAYENDPALVWTWYRWRQALIAAVEPNAGHRALALWQQRLADVDGGWLAVSTQNVDDLHERAGADVLGHLHGRIAAHRCADCGEPDELPPPEFDGFTAPPEPVDPPFCTHCEEGLMRPDIVWFGEMLPASDFDASSAAIRAADLVLAVGTSGMVQPAASLPLLGLERGVPIIEVNPQETELTDLVDFAIRGPSGEVLPQLLQAAGIAGRR</sequence>
<comment type="catalytic activity">
    <reaction evidence="3">
        <text>N(6)-acetyl-L-lysyl-[protein] + NAD(+) + H2O = 2''-O-acetyl-ADP-D-ribose + nicotinamide + L-lysyl-[protein]</text>
        <dbReference type="Rhea" id="RHEA:43636"/>
        <dbReference type="Rhea" id="RHEA-COMP:9752"/>
        <dbReference type="Rhea" id="RHEA-COMP:10731"/>
        <dbReference type="ChEBI" id="CHEBI:15377"/>
        <dbReference type="ChEBI" id="CHEBI:17154"/>
        <dbReference type="ChEBI" id="CHEBI:29969"/>
        <dbReference type="ChEBI" id="CHEBI:57540"/>
        <dbReference type="ChEBI" id="CHEBI:61930"/>
        <dbReference type="ChEBI" id="CHEBI:83767"/>
        <dbReference type="EC" id="2.3.1.286"/>
    </reaction>
</comment>
<feature type="binding site" evidence="3 4">
    <location>
        <position position="168"/>
    </location>
    <ligand>
        <name>Zn(2+)</name>
        <dbReference type="ChEBI" id="CHEBI:29105"/>
    </ligand>
</feature>
<dbReference type="HAMAP" id="MF_01121">
    <property type="entry name" value="Sirtuin_ClassIII"/>
    <property type="match status" value="1"/>
</dbReference>
<dbReference type="SUPFAM" id="SSF52467">
    <property type="entry name" value="DHS-like NAD/FAD-binding domain"/>
    <property type="match status" value="1"/>
</dbReference>
<proteinExistence type="inferred from homology"/>
<dbReference type="InterPro" id="IPR026590">
    <property type="entry name" value="Ssirtuin_cat_dom"/>
</dbReference>
<dbReference type="InterPro" id="IPR029035">
    <property type="entry name" value="DHS-like_NAD/FAD-binding_dom"/>
</dbReference>
<protein>
    <recommendedName>
        <fullName evidence="3">NAD-dependent protein deacylase</fullName>
        <ecNumber evidence="3">2.3.1.286</ecNumber>
    </recommendedName>
    <alternativeName>
        <fullName evidence="3">Regulatory protein SIR2 homolog</fullName>
    </alternativeName>
</protein>
<feature type="binding site" evidence="3">
    <location>
        <begin position="209"/>
        <end position="211"/>
    </location>
    <ligand>
        <name>NAD(+)</name>
        <dbReference type="ChEBI" id="CHEBI:57540"/>
    </ligand>
</feature>
<evidence type="ECO:0000313" key="7">
    <source>
        <dbReference type="Proteomes" id="UP001501736"/>
    </source>
</evidence>
<dbReference type="Gene3D" id="3.30.1600.10">
    <property type="entry name" value="SIR2/SIRT2 'Small Domain"/>
    <property type="match status" value="1"/>
</dbReference>
<feature type="binding site" evidence="3">
    <location>
        <begin position="113"/>
        <end position="116"/>
    </location>
    <ligand>
        <name>NAD(+)</name>
        <dbReference type="ChEBI" id="CHEBI:57540"/>
    </ligand>
</feature>
<feature type="active site" description="Proton acceptor" evidence="3 4">
    <location>
        <position position="131"/>
    </location>
</feature>
<dbReference type="RefSeq" id="WP_344717330.1">
    <property type="nucleotide sequence ID" value="NZ_BAAAYG010000002.1"/>
</dbReference>
<organism evidence="6 7">
    <name type="scientific">Nesterenkonia halobia</name>
    <dbReference type="NCBI Taxonomy" id="37922"/>
    <lineage>
        <taxon>Bacteria</taxon>
        <taxon>Bacillati</taxon>
        <taxon>Actinomycetota</taxon>
        <taxon>Actinomycetes</taxon>
        <taxon>Micrococcales</taxon>
        <taxon>Micrococcaceae</taxon>
        <taxon>Nesterenkonia</taxon>
    </lineage>
</organism>
<accession>A0ABP6R704</accession>
<feature type="binding site" evidence="3">
    <location>
        <position position="74"/>
    </location>
    <ligand>
        <name>substrate</name>
    </ligand>
</feature>
<comment type="domain">
    <text evidence="3">2 residues (Tyr-74 and Arg-77) present in a large hydrophobic pocket are probably involved in substrate specificity. They are important for desuccinylation activity, but dispensable for deacetylation activity.</text>
</comment>
<comment type="caution">
    <text evidence="3">Lacks conserved residue(s) required for the propagation of feature annotation.</text>
</comment>
<evidence type="ECO:0000256" key="4">
    <source>
        <dbReference type="PROSITE-ProRule" id="PRU00236"/>
    </source>
</evidence>
<dbReference type="InterPro" id="IPR003000">
    <property type="entry name" value="Sirtuin"/>
</dbReference>
<feature type="binding site" evidence="3 4">
    <location>
        <position position="139"/>
    </location>
    <ligand>
        <name>Zn(2+)</name>
        <dbReference type="ChEBI" id="CHEBI:29105"/>
    </ligand>
</feature>
<comment type="cofactor">
    <cofactor evidence="3">
        <name>Zn(2+)</name>
        <dbReference type="ChEBI" id="CHEBI:29105"/>
    </cofactor>
    <text evidence="3">Binds 1 zinc ion per subunit.</text>
</comment>
<comment type="similarity">
    <text evidence="3">Belongs to the sirtuin family. Class III subfamily.</text>
</comment>
<feature type="binding site" evidence="3 4">
    <location>
        <position position="171"/>
    </location>
    <ligand>
        <name>Zn(2+)</name>
        <dbReference type="ChEBI" id="CHEBI:29105"/>
    </ligand>
</feature>
<dbReference type="InterPro" id="IPR026591">
    <property type="entry name" value="Sirtuin_cat_small_dom_sf"/>
</dbReference>
<dbReference type="PANTHER" id="PTHR11085:SF4">
    <property type="entry name" value="NAD-DEPENDENT PROTEIN DEACYLASE"/>
    <property type="match status" value="1"/>
</dbReference>
<dbReference type="EC" id="2.3.1.286" evidence="3"/>
<dbReference type="InterPro" id="IPR027546">
    <property type="entry name" value="Sirtuin_class_III"/>
</dbReference>
<dbReference type="Proteomes" id="UP001501736">
    <property type="component" value="Unassembled WGS sequence"/>
</dbReference>
<dbReference type="Gene3D" id="3.40.50.1220">
    <property type="entry name" value="TPP-binding domain"/>
    <property type="match status" value="1"/>
</dbReference>
<keyword evidence="7" id="KW-1185">Reference proteome</keyword>
<evidence type="ECO:0000256" key="3">
    <source>
        <dbReference type="HAMAP-Rule" id="MF_01121"/>
    </source>
</evidence>
<dbReference type="PROSITE" id="PS50305">
    <property type="entry name" value="SIRTUIN"/>
    <property type="match status" value="1"/>
</dbReference>
<evidence type="ECO:0000313" key="6">
    <source>
        <dbReference type="EMBL" id="GAA3279166.1"/>
    </source>
</evidence>
<dbReference type="Pfam" id="PF02146">
    <property type="entry name" value="SIR2"/>
    <property type="match status" value="1"/>
</dbReference>
<reference evidence="7" key="1">
    <citation type="journal article" date="2019" name="Int. J. Syst. Evol. Microbiol.">
        <title>The Global Catalogue of Microorganisms (GCM) 10K type strain sequencing project: providing services to taxonomists for standard genome sequencing and annotation.</title>
        <authorList>
            <consortium name="The Broad Institute Genomics Platform"/>
            <consortium name="The Broad Institute Genome Sequencing Center for Infectious Disease"/>
            <person name="Wu L."/>
            <person name="Ma J."/>
        </authorList>
    </citation>
    <scope>NUCLEOTIDE SEQUENCE [LARGE SCALE GENOMIC DNA]</scope>
    <source>
        <strain evidence="7">JCM 11483</strain>
    </source>
</reference>
<feature type="binding site" evidence="3">
    <location>
        <position position="77"/>
    </location>
    <ligand>
        <name>substrate</name>
    </ligand>
</feature>
<keyword evidence="2 3" id="KW-0520">NAD</keyword>
<comment type="caution">
    <text evidence="6">The sequence shown here is derived from an EMBL/GenBank/DDBJ whole genome shotgun (WGS) entry which is preliminary data.</text>
</comment>
<feature type="binding site" evidence="3">
    <location>
        <position position="253"/>
    </location>
    <ligand>
        <name>NAD(+)</name>
        <dbReference type="ChEBI" id="CHEBI:57540"/>
    </ligand>
</feature>